<dbReference type="InterPro" id="IPR036291">
    <property type="entry name" value="NAD(P)-bd_dom_sf"/>
</dbReference>
<protein>
    <recommendedName>
        <fullName evidence="4">NAD-dependent epimerase/dehydratase domain-containing protein</fullName>
    </recommendedName>
</protein>
<keyword evidence="1" id="KW-0560">Oxidoreductase</keyword>
<evidence type="ECO:0000259" key="4">
    <source>
        <dbReference type="Pfam" id="PF01370"/>
    </source>
</evidence>
<feature type="domain" description="NAD-dependent epimerase/dehydratase" evidence="4">
    <location>
        <begin position="9"/>
        <end position="241"/>
    </location>
</feature>
<dbReference type="Proteomes" id="UP000559256">
    <property type="component" value="Unassembled WGS sequence"/>
</dbReference>
<dbReference type="OrthoDB" id="2735536at2759"/>
<evidence type="ECO:0000256" key="3">
    <source>
        <dbReference type="SAM" id="Phobius"/>
    </source>
</evidence>
<keyword evidence="3" id="KW-0812">Transmembrane</keyword>
<dbReference type="Pfam" id="PF01370">
    <property type="entry name" value="Epimerase"/>
    <property type="match status" value="1"/>
</dbReference>
<comment type="similarity">
    <text evidence="2">Belongs to the NAD(P)-dependent epimerase/dehydratase family. Dihydroflavonol-4-reductase subfamily.</text>
</comment>
<evidence type="ECO:0000256" key="1">
    <source>
        <dbReference type="ARBA" id="ARBA00023002"/>
    </source>
</evidence>
<dbReference type="EMBL" id="JAACJM010000028">
    <property type="protein sequence ID" value="KAF5365220.1"/>
    <property type="molecule type" value="Genomic_DNA"/>
</dbReference>
<accession>A0A8H5GI91</accession>
<dbReference type="AlphaFoldDB" id="A0A8H5GI91"/>
<dbReference type="InterPro" id="IPR001509">
    <property type="entry name" value="Epimerase_deHydtase"/>
</dbReference>
<gene>
    <name evidence="5" type="ORF">D9758_005448</name>
</gene>
<name>A0A8H5GI91_9AGAR</name>
<dbReference type="GO" id="GO:0016616">
    <property type="term" value="F:oxidoreductase activity, acting on the CH-OH group of donors, NAD or NADP as acceptor"/>
    <property type="evidence" value="ECO:0007669"/>
    <property type="project" value="TreeGrafter"/>
</dbReference>
<dbReference type="Gene3D" id="3.40.50.720">
    <property type="entry name" value="NAD(P)-binding Rossmann-like Domain"/>
    <property type="match status" value="1"/>
</dbReference>
<organism evidence="5 6">
    <name type="scientific">Tetrapyrgos nigripes</name>
    <dbReference type="NCBI Taxonomy" id="182062"/>
    <lineage>
        <taxon>Eukaryota</taxon>
        <taxon>Fungi</taxon>
        <taxon>Dikarya</taxon>
        <taxon>Basidiomycota</taxon>
        <taxon>Agaricomycotina</taxon>
        <taxon>Agaricomycetes</taxon>
        <taxon>Agaricomycetidae</taxon>
        <taxon>Agaricales</taxon>
        <taxon>Marasmiineae</taxon>
        <taxon>Marasmiaceae</taxon>
        <taxon>Tetrapyrgos</taxon>
    </lineage>
</organism>
<dbReference type="InterPro" id="IPR050425">
    <property type="entry name" value="NAD(P)_dehydrat-like"/>
</dbReference>
<reference evidence="5 6" key="1">
    <citation type="journal article" date="2020" name="ISME J.">
        <title>Uncovering the hidden diversity of litter-decomposition mechanisms in mushroom-forming fungi.</title>
        <authorList>
            <person name="Floudas D."/>
            <person name="Bentzer J."/>
            <person name="Ahren D."/>
            <person name="Johansson T."/>
            <person name="Persson P."/>
            <person name="Tunlid A."/>
        </authorList>
    </citation>
    <scope>NUCLEOTIDE SEQUENCE [LARGE SCALE GENOMIC DNA]</scope>
    <source>
        <strain evidence="5 6">CBS 291.85</strain>
    </source>
</reference>
<evidence type="ECO:0000256" key="2">
    <source>
        <dbReference type="ARBA" id="ARBA00023445"/>
    </source>
</evidence>
<keyword evidence="3" id="KW-0472">Membrane</keyword>
<feature type="transmembrane region" description="Helical" evidence="3">
    <location>
        <begin position="7"/>
        <end position="27"/>
    </location>
</feature>
<keyword evidence="3" id="KW-1133">Transmembrane helix</keyword>
<dbReference type="SUPFAM" id="SSF51735">
    <property type="entry name" value="NAD(P)-binding Rossmann-fold domains"/>
    <property type="match status" value="1"/>
</dbReference>
<evidence type="ECO:0000313" key="6">
    <source>
        <dbReference type="Proteomes" id="UP000559256"/>
    </source>
</evidence>
<proteinExistence type="inferred from homology"/>
<dbReference type="PANTHER" id="PTHR10366">
    <property type="entry name" value="NAD DEPENDENT EPIMERASE/DEHYDRATASE"/>
    <property type="match status" value="1"/>
</dbReference>
<sequence length="344" mass="37761">MASTQKPLIFVTGASGLVGYAIVYHLLQAGYPVRGSARGKKVESLKKALSDYPQFEAVEITDIATGDYGVGAIIHTASPVIGRTDKETAFRSAIEGSLHVLNEAEKVGITQIVTTSSITSFNFPVGPFAPDDWNPITKEQAFESGSPSLVYRAQKKYADLAVIDFIKTRPHIDVTMISPPYIYGPVPPGFEQFIPEPGSEALSTDAHIYNLLQGDKCQIPTSVGYADIRDVARAHILALTSIPQSGVSDGKLKRLAIASPYENDWREAVKYIAEERPQMKDRLAGLEKVPVLEELSLKGIDHGRLEEVLGMKKNDFRTWKETVLDAVDSFVRIEEGWKSRGLKV</sequence>
<dbReference type="PANTHER" id="PTHR10366:SF564">
    <property type="entry name" value="STEROL-4-ALPHA-CARBOXYLATE 3-DEHYDROGENASE, DECARBOXYLATING"/>
    <property type="match status" value="1"/>
</dbReference>
<keyword evidence="6" id="KW-1185">Reference proteome</keyword>
<evidence type="ECO:0000313" key="5">
    <source>
        <dbReference type="EMBL" id="KAF5365220.1"/>
    </source>
</evidence>
<comment type="caution">
    <text evidence="5">The sequence shown here is derived from an EMBL/GenBank/DDBJ whole genome shotgun (WGS) entry which is preliminary data.</text>
</comment>